<keyword evidence="4" id="KW-1185">Reference proteome</keyword>
<comment type="caution">
    <text evidence="3">The sequence shown here is derived from an EMBL/GenBank/DDBJ whole genome shotgun (WGS) entry which is preliminary data.</text>
</comment>
<sequence>MPRRARQQSASVSSAVAEVNGLPPAPVSASKSPSPVAARHKRTRSTASQPGSPGKLAQALTTRPHQDVVEAAPLKFIIAVLSNMLLSGVVRYVLATYTSLGSGQLGAFSKNPEENPYTLAVIGWRILTLAVYWFGGFDAYDVASLTVLSATPIAILQFLFYKIKPQVMAIEIATSVISSAVPFYLLRSIAPAHHPGDKSTKFSLRNRAILTDPYTATYTSILGAAILAVFLELSFETYLPTFLIREFTYISTLEPAHRGAAQLPILVLSLLPAGVAFRSFLFAPSTSVPAVPVNELDTQSAGFVEHLKWNLWDEGISLRGAVGYAGIWALGYSLVTIVLDWVSKPADH</sequence>
<evidence type="ECO:0000256" key="1">
    <source>
        <dbReference type="SAM" id="MobiDB-lite"/>
    </source>
</evidence>
<feature type="compositionally biased region" description="Low complexity" evidence="1">
    <location>
        <begin position="7"/>
        <end position="17"/>
    </location>
</feature>
<evidence type="ECO:0000313" key="4">
    <source>
        <dbReference type="Proteomes" id="UP000038010"/>
    </source>
</evidence>
<dbReference type="Proteomes" id="UP000038010">
    <property type="component" value="Unassembled WGS sequence"/>
</dbReference>
<accession>A0A0N0NIA2</accession>
<keyword evidence="2" id="KW-0472">Membrane</keyword>
<dbReference type="AlphaFoldDB" id="A0A0N0NIA2"/>
<evidence type="ECO:0000313" key="3">
    <source>
        <dbReference type="EMBL" id="KPI35199.1"/>
    </source>
</evidence>
<feature type="transmembrane region" description="Helical" evidence="2">
    <location>
        <begin position="265"/>
        <end position="283"/>
    </location>
</feature>
<evidence type="ECO:0000256" key="2">
    <source>
        <dbReference type="SAM" id="Phobius"/>
    </source>
</evidence>
<dbReference type="GeneID" id="28730786"/>
<feature type="transmembrane region" description="Helical" evidence="2">
    <location>
        <begin position="321"/>
        <end position="342"/>
    </location>
</feature>
<dbReference type="RefSeq" id="XP_017995162.1">
    <property type="nucleotide sequence ID" value="XM_018138906.1"/>
</dbReference>
<feature type="compositionally biased region" description="Low complexity" evidence="1">
    <location>
        <begin position="27"/>
        <end position="37"/>
    </location>
</feature>
<gene>
    <name evidence="3" type="ORF">AB675_10154</name>
</gene>
<feature type="transmembrane region" description="Helical" evidence="2">
    <location>
        <begin position="115"/>
        <end position="134"/>
    </location>
</feature>
<organism evidence="3 4">
    <name type="scientific">Cyphellophora attinorum</name>
    <dbReference type="NCBI Taxonomy" id="1664694"/>
    <lineage>
        <taxon>Eukaryota</taxon>
        <taxon>Fungi</taxon>
        <taxon>Dikarya</taxon>
        <taxon>Ascomycota</taxon>
        <taxon>Pezizomycotina</taxon>
        <taxon>Eurotiomycetes</taxon>
        <taxon>Chaetothyriomycetidae</taxon>
        <taxon>Chaetothyriales</taxon>
        <taxon>Cyphellophoraceae</taxon>
        <taxon>Cyphellophora</taxon>
    </lineage>
</organism>
<proteinExistence type="predicted"/>
<dbReference type="OrthoDB" id="5394254at2759"/>
<dbReference type="EMBL" id="LFJN01000043">
    <property type="protein sequence ID" value="KPI35199.1"/>
    <property type="molecule type" value="Genomic_DNA"/>
</dbReference>
<dbReference type="VEuPathDB" id="FungiDB:AB675_10154"/>
<feature type="transmembrane region" description="Helical" evidence="2">
    <location>
        <begin position="76"/>
        <end position="94"/>
    </location>
</feature>
<reference evidence="3 4" key="1">
    <citation type="submission" date="2015-06" db="EMBL/GenBank/DDBJ databases">
        <title>Draft genome of the ant-associated black yeast Phialophora attae CBS 131958.</title>
        <authorList>
            <person name="Moreno L.F."/>
            <person name="Stielow B.J."/>
            <person name="de Hoog S."/>
            <person name="Vicente V.A."/>
            <person name="Weiss V.A."/>
            <person name="de Vries M."/>
            <person name="Cruz L.M."/>
            <person name="Souza E.M."/>
        </authorList>
    </citation>
    <scope>NUCLEOTIDE SEQUENCE [LARGE SCALE GENOMIC DNA]</scope>
    <source>
        <strain evidence="3 4">CBS 131958</strain>
    </source>
</reference>
<protein>
    <submittedName>
        <fullName evidence="3">Uncharacterized protein</fullName>
    </submittedName>
</protein>
<feature type="transmembrane region" description="Helical" evidence="2">
    <location>
        <begin position="140"/>
        <end position="160"/>
    </location>
</feature>
<keyword evidence="2" id="KW-0812">Transmembrane</keyword>
<feature type="region of interest" description="Disordered" evidence="1">
    <location>
        <begin position="1"/>
        <end position="60"/>
    </location>
</feature>
<name>A0A0N0NIA2_9EURO</name>
<keyword evidence="2" id="KW-1133">Transmembrane helix</keyword>
<feature type="transmembrane region" description="Helical" evidence="2">
    <location>
        <begin position="167"/>
        <end position="186"/>
    </location>
</feature>